<keyword evidence="2 4" id="KW-0732">Signal</keyword>
<evidence type="ECO:0000313" key="7">
    <source>
        <dbReference type="Proteomes" id="UP001634394"/>
    </source>
</evidence>
<evidence type="ECO:0000256" key="2">
    <source>
        <dbReference type="ARBA" id="ARBA00022729"/>
    </source>
</evidence>
<evidence type="ECO:0000256" key="1">
    <source>
        <dbReference type="ARBA" id="ARBA00007932"/>
    </source>
</evidence>
<evidence type="ECO:0000256" key="3">
    <source>
        <dbReference type="ARBA" id="ARBA00023157"/>
    </source>
</evidence>
<accession>A0ABD3WKA9</accession>
<feature type="domain" description="Folate receptor-like" evidence="5">
    <location>
        <begin position="30"/>
        <end position="197"/>
    </location>
</feature>
<feature type="signal peptide" evidence="4">
    <location>
        <begin position="1"/>
        <end position="21"/>
    </location>
</feature>
<gene>
    <name evidence="6" type="ORF">ACJMK2_037430</name>
</gene>
<evidence type="ECO:0000259" key="5">
    <source>
        <dbReference type="Pfam" id="PF03024"/>
    </source>
</evidence>
<dbReference type="Pfam" id="PF03024">
    <property type="entry name" value="Folate_rec"/>
    <property type="match status" value="1"/>
</dbReference>
<sequence length="215" mass="24375">MLVFKGIAVIVLACICSFVISQGLGSSKSCIKGPLHKPKPSPEGKDYVECLAWKKNTCCYANLTRELLENEVLGLYNWTYDVCGKISDKCRRYILQEECFYQCEPNVVKWIAPSNDTFVNVPICASYCNAWFDACKNDMTCALNWLTDYDRNPDSGLNQCAVNRTCMTFADMYQNGAGLCNQMWGDAFRYETSSNCMVMNFDQKRPNPNRKVTPS</sequence>
<keyword evidence="3" id="KW-1015">Disulfide bond</keyword>
<name>A0ABD3WKA9_SINWO</name>
<comment type="similarity">
    <text evidence="1">Belongs to the folate receptor family.</text>
</comment>
<dbReference type="PANTHER" id="PTHR10517">
    <property type="entry name" value="FOLATE RECEPTOR"/>
    <property type="match status" value="1"/>
</dbReference>
<proteinExistence type="inferred from homology"/>
<dbReference type="InterPro" id="IPR004269">
    <property type="entry name" value="Folate_rcpt"/>
</dbReference>
<dbReference type="EMBL" id="JBJQND010000006">
    <property type="protein sequence ID" value="KAL3874412.1"/>
    <property type="molecule type" value="Genomic_DNA"/>
</dbReference>
<dbReference type="AlphaFoldDB" id="A0ABD3WKA9"/>
<comment type="caution">
    <text evidence="6">The sequence shown here is derived from an EMBL/GenBank/DDBJ whole genome shotgun (WGS) entry which is preliminary data.</text>
</comment>
<protein>
    <recommendedName>
        <fullName evidence="5">Folate receptor-like domain-containing protein</fullName>
    </recommendedName>
</protein>
<evidence type="ECO:0000313" key="6">
    <source>
        <dbReference type="EMBL" id="KAL3874412.1"/>
    </source>
</evidence>
<feature type="chain" id="PRO_5044874356" description="Folate receptor-like domain-containing protein" evidence="4">
    <location>
        <begin position="22"/>
        <end position="215"/>
    </location>
</feature>
<keyword evidence="7" id="KW-1185">Reference proteome</keyword>
<dbReference type="PANTHER" id="PTHR10517:SF14">
    <property type="entry name" value="FOLATE RECEPTOR 1-RELATED"/>
    <property type="match status" value="1"/>
</dbReference>
<organism evidence="6 7">
    <name type="scientific">Sinanodonta woodiana</name>
    <name type="common">Chinese pond mussel</name>
    <name type="synonym">Anodonta woodiana</name>
    <dbReference type="NCBI Taxonomy" id="1069815"/>
    <lineage>
        <taxon>Eukaryota</taxon>
        <taxon>Metazoa</taxon>
        <taxon>Spiralia</taxon>
        <taxon>Lophotrochozoa</taxon>
        <taxon>Mollusca</taxon>
        <taxon>Bivalvia</taxon>
        <taxon>Autobranchia</taxon>
        <taxon>Heteroconchia</taxon>
        <taxon>Palaeoheterodonta</taxon>
        <taxon>Unionida</taxon>
        <taxon>Unionoidea</taxon>
        <taxon>Unionidae</taxon>
        <taxon>Unioninae</taxon>
        <taxon>Sinanodonta</taxon>
    </lineage>
</organism>
<dbReference type="InterPro" id="IPR018143">
    <property type="entry name" value="Folate_rcpt-like"/>
</dbReference>
<dbReference type="Proteomes" id="UP001634394">
    <property type="component" value="Unassembled WGS sequence"/>
</dbReference>
<evidence type="ECO:0000256" key="4">
    <source>
        <dbReference type="SAM" id="SignalP"/>
    </source>
</evidence>
<reference evidence="6 7" key="1">
    <citation type="submission" date="2024-11" db="EMBL/GenBank/DDBJ databases">
        <title>Chromosome-level genome assembly of the freshwater bivalve Anodonta woodiana.</title>
        <authorList>
            <person name="Chen X."/>
        </authorList>
    </citation>
    <scope>NUCLEOTIDE SEQUENCE [LARGE SCALE GENOMIC DNA]</scope>
    <source>
        <strain evidence="6">MN2024</strain>
        <tissue evidence="6">Gills</tissue>
    </source>
</reference>